<dbReference type="Pfam" id="PF00226">
    <property type="entry name" value="DnaJ"/>
    <property type="match status" value="1"/>
</dbReference>
<dbReference type="PRINTS" id="PR00625">
    <property type="entry name" value="JDOMAIN"/>
</dbReference>
<dbReference type="Gene3D" id="1.10.287.110">
    <property type="entry name" value="DnaJ domain"/>
    <property type="match status" value="1"/>
</dbReference>
<dbReference type="RefSeq" id="WP_003333066.1">
    <property type="nucleotide sequence ID" value="NZ_AJLR01000148.1"/>
</dbReference>
<dbReference type="InterPro" id="IPR052276">
    <property type="entry name" value="Diphthamide-biosynth_chaperone"/>
</dbReference>
<dbReference type="InterPro" id="IPR001623">
    <property type="entry name" value="DnaJ_domain"/>
</dbReference>
<evidence type="ECO:0000256" key="2">
    <source>
        <dbReference type="ARBA" id="ARBA00023016"/>
    </source>
</evidence>
<evidence type="ECO:0000256" key="1">
    <source>
        <dbReference type="ARBA" id="ARBA00022705"/>
    </source>
</evidence>
<dbReference type="PANTHER" id="PTHR44240:SF10">
    <property type="entry name" value="J DOMAIN-CONTAINING PROTEIN"/>
    <property type="match status" value="1"/>
</dbReference>
<keyword evidence="1" id="KW-0235">DNA replication</keyword>
<dbReference type="InterPro" id="IPR036869">
    <property type="entry name" value="J_dom_sf"/>
</dbReference>
<dbReference type="PATRIC" id="fig|1131731.3.peg.3925"/>
<dbReference type="GO" id="GO:0006260">
    <property type="term" value="P:DNA replication"/>
    <property type="evidence" value="ECO:0007669"/>
    <property type="project" value="UniProtKB-KW"/>
</dbReference>
<dbReference type="InterPro" id="IPR011990">
    <property type="entry name" value="TPR-like_helical_dom_sf"/>
</dbReference>
<sequence>MDTIKTRKKRRSKPKVENHYKVLGLRSNSRPERIKENYIKLVKEFPPEQHPEEFERIRRAYEVLRDPIKRQEYNLIRKFGGSLEQLAEEANEYMQQENWDKAEALFFDILKVAPDMIGAHMGLAQIYIAKEDLKSFDQQIQLLFESATTEEEKASVLAMKAKMLNDMDYSEEALDVLNLLSEKYPNNTDPYRIIYIQVYQALDREEEAMKLFDLEIAAIEDEEPDYIFLFIEWINTMIYLEKWQLTDKVQKRVRKFLKSITVEDDKLMVTSSLINECENYIEGNHFRAASFYMDLLRFMDPKHPFVIENRANIQELSRVQKEIDRFFEDGELFPLVATQAMTWFYEEMGNEEIVAYHKSMIPIEIWHELEQLDEEFAAGIKRIQKKYPLIYRRYKNDWDKLFADKTSNLNREARRRLK</sequence>
<dbReference type="InterPro" id="IPR018253">
    <property type="entry name" value="DnaJ_domain_CS"/>
</dbReference>
<dbReference type="STRING" id="1131731.BAZO_19238"/>
<name>K6CSC3_SCHAZ</name>
<dbReference type="Gene3D" id="1.25.40.10">
    <property type="entry name" value="Tetratricopeptide repeat domain"/>
    <property type="match status" value="1"/>
</dbReference>
<dbReference type="PROSITE" id="PS00636">
    <property type="entry name" value="DNAJ_1"/>
    <property type="match status" value="1"/>
</dbReference>
<dbReference type="CDD" id="cd06257">
    <property type="entry name" value="DnaJ"/>
    <property type="match status" value="1"/>
</dbReference>
<dbReference type="PANTHER" id="PTHR44240">
    <property type="entry name" value="DNAJ DOMAIN (PROKARYOTIC HEAT SHOCK PROTEIN)-RELATED"/>
    <property type="match status" value="1"/>
</dbReference>
<evidence type="ECO:0000313" key="4">
    <source>
        <dbReference type="EMBL" id="EKN63142.1"/>
    </source>
</evidence>
<protein>
    <submittedName>
        <fullName evidence="4">Heat shock protein DnaJ domain-containing protein</fullName>
    </submittedName>
</protein>
<reference evidence="4 5" key="1">
    <citation type="journal article" date="2012" name="Front. Microbiol.">
        <title>Redundancy and modularity in membrane-associated dissimilatory nitrate reduction in Bacillus.</title>
        <authorList>
            <person name="Heylen K."/>
            <person name="Keltjens J."/>
        </authorList>
    </citation>
    <scope>NUCLEOTIDE SEQUENCE [LARGE SCALE GENOMIC DNA]</scope>
    <source>
        <strain evidence="4 5">LMG 9581</strain>
    </source>
</reference>
<evidence type="ECO:0000259" key="3">
    <source>
        <dbReference type="PROSITE" id="PS50076"/>
    </source>
</evidence>
<proteinExistence type="predicted"/>
<gene>
    <name evidence="4" type="ORF">BAZO_19238</name>
</gene>
<comment type="caution">
    <text evidence="4">The sequence shown here is derived from an EMBL/GenBank/DDBJ whole genome shotgun (WGS) entry which is preliminary data.</text>
</comment>
<feature type="domain" description="J" evidence="3">
    <location>
        <begin position="18"/>
        <end position="77"/>
    </location>
</feature>
<dbReference type="EMBL" id="AJLR01000148">
    <property type="protein sequence ID" value="EKN63142.1"/>
    <property type="molecule type" value="Genomic_DNA"/>
</dbReference>
<dbReference type="PROSITE" id="PS50076">
    <property type="entry name" value="DNAJ_2"/>
    <property type="match status" value="1"/>
</dbReference>
<keyword evidence="2 4" id="KW-0346">Stress response</keyword>
<accession>K6CSC3</accession>
<dbReference type="SMART" id="SM00271">
    <property type="entry name" value="DnaJ"/>
    <property type="match status" value="1"/>
</dbReference>
<dbReference type="GeneID" id="89471264"/>
<dbReference type="SUPFAM" id="SSF46565">
    <property type="entry name" value="Chaperone J-domain"/>
    <property type="match status" value="1"/>
</dbReference>
<dbReference type="AlphaFoldDB" id="K6CSC3"/>
<evidence type="ECO:0000313" key="5">
    <source>
        <dbReference type="Proteomes" id="UP000006315"/>
    </source>
</evidence>
<keyword evidence="5" id="KW-1185">Reference proteome</keyword>
<organism evidence="4 5">
    <name type="scientific">Schinkia azotoformans LMG 9581</name>
    <dbReference type="NCBI Taxonomy" id="1131731"/>
    <lineage>
        <taxon>Bacteria</taxon>
        <taxon>Bacillati</taxon>
        <taxon>Bacillota</taxon>
        <taxon>Bacilli</taxon>
        <taxon>Bacillales</taxon>
        <taxon>Bacillaceae</taxon>
        <taxon>Calidifontibacillus/Schinkia group</taxon>
        <taxon>Schinkia</taxon>
    </lineage>
</organism>
<dbReference type="SUPFAM" id="SSF48452">
    <property type="entry name" value="TPR-like"/>
    <property type="match status" value="1"/>
</dbReference>
<dbReference type="Proteomes" id="UP000006315">
    <property type="component" value="Unassembled WGS sequence"/>
</dbReference>